<gene>
    <name evidence="7" type="ORF">PTSG_03725</name>
</gene>
<feature type="compositionally biased region" description="Acidic residues" evidence="5">
    <location>
        <begin position="504"/>
        <end position="517"/>
    </location>
</feature>
<dbReference type="AlphaFoldDB" id="F2U6E4"/>
<dbReference type="Gene3D" id="1.20.58.2190">
    <property type="match status" value="1"/>
</dbReference>
<dbReference type="InterPro" id="IPR018997">
    <property type="entry name" value="PUB_domain"/>
</dbReference>
<dbReference type="GeneID" id="16076030"/>
<feature type="compositionally biased region" description="Basic and acidic residues" evidence="5">
    <location>
        <begin position="426"/>
        <end position="437"/>
    </location>
</feature>
<organism evidence="8">
    <name type="scientific">Salpingoeca rosetta (strain ATCC 50818 / BSB-021)</name>
    <dbReference type="NCBI Taxonomy" id="946362"/>
    <lineage>
        <taxon>Eukaryota</taxon>
        <taxon>Choanoflagellata</taxon>
        <taxon>Craspedida</taxon>
        <taxon>Salpingoecidae</taxon>
        <taxon>Salpingoeca</taxon>
    </lineage>
</organism>
<dbReference type="Gene3D" id="2.20.25.10">
    <property type="match status" value="1"/>
</dbReference>
<keyword evidence="2" id="KW-0479">Metal-binding</keyword>
<evidence type="ECO:0000256" key="2">
    <source>
        <dbReference type="ARBA" id="ARBA00022723"/>
    </source>
</evidence>
<dbReference type="KEGG" id="sre:PTSG_03725"/>
<dbReference type="InterPro" id="IPR050883">
    <property type="entry name" value="PNGase"/>
</dbReference>
<dbReference type="SMART" id="SM00460">
    <property type="entry name" value="TGc"/>
    <property type="match status" value="1"/>
</dbReference>
<evidence type="ECO:0000256" key="4">
    <source>
        <dbReference type="SAM" id="Coils"/>
    </source>
</evidence>
<proteinExistence type="inferred from homology"/>
<keyword evidence="3" id="KW-0862">Zinc</keyword>
<dbReference type="SUPFAM" id="SSF143503">
    <property type="entry name" value="PUG domain-like"/>
    <property type="match status" value="1"/>
</dbReference>
<name>F2U6E4_SALR5</name>
<dbReference type="InterPro" id="IPR038765">
    <property type="entry name" value="Papain-like_cys_pep_sf"/>
</dbReference>
<dbReference type="Gene3D" id="3.10.620.30">
    <property type="match status" value="1"/>
</dbReference>
<dbReference type="PANTHER" id="PTHR12143:SF19">
    <property type="entry name" value="PEPTIDE-N(4)-(N-ACETYL-BETA-GLUCOSAMINYL)ASPARAGINE AMIDASE"/>
    <property type="match status" value="1"/>
</dbReference>
<keyword evidence="8" id="KW-1185">Reference proteome</keyword>
<accession>F2U6E4</accession>
<evidence type="ECO:0000313" key="7">
    <source>
        <dbReference type="EMBL" id="EGD83085.1"/>
    </source>
</evidence>
<dbReference type="SUPFAM" id="SSF54001">
    <property type="entry name" value="Cysteine proteinases"/>
    <property type="match status" value="1"/>
</dbReference>
<feature type="compositionally biased region" description="Low complexity" evidence="5">
    <location>
        <begin position="484"/>
        <end position="503"/>
    </location>
</feature>
<evidence type="ECO:0000256" key="1">
    <source>
        <dbReference type="ARBA" id="ARBA00009390"/>
    </source>
</evidence>
<dbReference type="Pfam" id="PF01841">
    <property type="entry name" value="Transglut_core"/>
    <property type="match status" value="1"/>
</dbReference>
<dbReference type="GO" id="GO:0005634">
    <property type="term" value="C:nucleus"/>
    <property type="evidence" value="ECO:0007669"/>
    <property type="project" value="TreeGrafter"/>
</dbReference>
<dbReference type="FunFam" id="2.20.25.10:FF:000011">
    <property type="entry name" value="peptide-N(4)-(N-acetyl-beta- glucosaminyl)asparagine amidase"/>
    <property type="match status" value="1"/>
</dbReference>
<dbReference type="GO" id="GO:0006516">
    <property type="term" value="P:glycoprotein catabolic process"/>
    <property type="evidence" value="ECO:0007669"/>
    <property type="project" value="TreeGrafter"/>
</dbReference>
<dbReference type="GO" id="GO:0000224">
    <property type="term" value="F:peptide-N4-(N-acetyl-beta-glucosaminyl)asparagine amidase activity"/>
    <property type="evidence" value="ECO:0007669"/>
    <property type="project" value="TreeGrafter"/>
</dbReference>
<feature type="compositionally biased region" description="Basic and acidic residues" evidence="5">
    <location>
        <begin position="456"/>
        <end position="479"/>
    </location>
</feature>
<dbReference type="OrthoDB" id="409136at2759"/>
<dbReference type="GO" id="GO:0005829">
    <property type="term" value="C:cytosol"/>
    <property type="evidence" value="ECO:0007669"/>
    <property type="project" value="TreeGrafter"/>
</dbReference>
<dbReference type="Pfam" id="PF09409">
    <property type="entry name" value="PUB"/>
    <property type="match status" value="1"/>
</dbReference>
<feature type="domain" description="Transglutaminase-like" evidence="6">
    <location>
        <begin position="261"/>
        <end position="316"/>
    </location>
</feature>
<dbReference type="SMART" id="SM00580">
    <property type="entry name" value="PUG"/>
    <property type="match status" value="1"/>
</dbReference>
<dbReference type="Proteomes" id="UP000007799">
    <property type="component" value="Unassembled WGS sequence"/>
</dbReference>
<dbReference type="InParanoid" id="F2U6E4"/>
<evidence type="ECO:0000256" key="3">
    <source>
        <dbReference type="ARBA" id="ARBA00022833"/>
    </source>
</evidence>
<feature type="compositionally biased region" description="Low complexity" evidence="5">
    <location>
        <begin position="443"/>
        <end position="455"/>
    </location>
</feature>
<dbReference type="GO" id="GO:0046872">
    <property type="term" value="F:metal ion binding"/>
    <property type="evidence" value="ECO:0007669"/>
    <property type="project" value="UniProtKB-KW"/>
</dbReference>
<evidence type="ECO:0000256" key="5">
    <source>
        <dbReference type="SAM" id="MobiDB-lite"/>
    </source>
</evidence>
<dbReference type="EMBL" id="GL832962">
    <property type="protein sequence ID" value="EGD83085.1"/>
    <property type="molecule type" value="Genomic_DNA"/>
</dbReference>
<dbReference type="FunCoup" id="F2U6E4">
    <property type="interactions" value="1634"/>
</dbReference>
<dbReference type="STRING" id="946362.F2U6E4"/>
<comment type="similarity">
    <text evidence="1">Belongs to the transglutaminase-like superfamily. PNGase family.</text>
</comment>
<feature type="coiled-coil region" evidence="4">
    <location>
        <begin position="102"/>
        <end position="136"/>
    </location>
</feature>
<feature type="compositionally biased region" description="Polar residues" evidence="5">
    <location>
        <begin position="532"/>
        <end position="548"/>
    </location>
</feature>
<sequence length="572" mass="64634">MSSTNTSPARPSAALAVTKLLKAHTHAAFQTAAETIITYAENLKRNPDDDKYRRINLANTSFQTRVYQVPGGEECMQAMGFVKEAGHLVFSGDSLKSVDNLLTVLKAALAAKQKQVQAMEERRRKEARDAQEQQARQQMVQTLTSHISRMRIYEQPALQAQARARIPVDELRRRADDRDDKGEKSAEDRLLLELLRWFKKEFFTWVDTLPCEYCGGKTKVAGMTAPLGDEARWQAGRVEVHQCKSCGRSTRFPRYNHPGKLLETRRGRCGEWANCFVLCCRALGFHTRYVLDYTDHVWAEVFSTSQQRWLHCDPCEQACDKPLMYERGWGKKLSYVFAFTPIGMADVIWRYSQQREATLLRRDKVSEDWLADMIKTINQQLLAGVPEIQREAILQSLETERQSLFAEPRRTEPALSAQELVGRQSGAEEWRRARGELGDGSQPAAATTATPTATPTRKEPKQQQQQEEKEKASVEKPQAEQKIAAANTTANDTAAQPQATAAAADDDDDDDGDEEGDTAAVRTRDTSKQRARASNNQGGDQVHATTEARQQEEEEEEEEEEEANPFFALFRE</sequence>
<keyword evidence="4" id="KW-0175">Coiled coil</keyword>
<feature type="region of interest" description="Disordered" evidence="5">
    <location>
        <begin position="405"/>
        <end position="572"/>
    </location>
</feature>
<dbReference type="eggNOG" id="KOG0909">
    <property type="taxonomic scope" value="Eukaryota"/>
</dbReference>
<reference evidence="7" key="1">
    <citation type="submission" date="2009-08" db="EMBL/GenBank/DDBJ databases">
        <title>Annotation of Salpingoeca rosetta.</title>
        <authorList>
            <consortium name="The Broad Institute Genome Sequencing Platform"/>
            <person name="Russ C."/>
            <person name="Cuomo C."/>
            <person name="Burger G."/>
            <person name="Gray M.W."/>
            <person name="Holland P.W.H."/>
            <person name="King N."/>
            <person name="Lang F.B.F."/>
            <person name="Roger A.J."/>
            <person name="Ruiz-Trillo I."/>
            <person name="Young S.K."/>
            <person name="Zeng Q."/>
            <person name="Gargeya S."/>
            <person name="Alvarado L."/>
            <person name="Berlin A."/>
            <person name="Chapman S.B."/>
            <person name="Chen Z."/>
            <person name="Freedman E."/>
            <person name="Gellesch M."/>
            <person name="Goldberg J."/>
            <person name="Griggs A."/>
            <person name="Gujja S."/>
            <person name="Heilman E."/>
            <person name="Heiman D."/>
            <person name="Howarth C."/>
            <person name="Mehta T."/>
            <person name="Neiman D."/>
            <person name="Pearson M."/>
            <person name="Roberts A."/>
            <person name="Saif S."/>
            <person name="Shea T."/>
            <person name="Shenoy N."/>
            <person name="Sisk P."/>
            <person name="Stolte C."/>
            <person name="Sykes S."/>
            <person name="White J."/>
            <person name="Yandava C."/>
            <person name="Haas B."/>
            <person name="Nusbaum C."/>
            <person name="Birren B."/>
        </authorList>
    </citation>
    <scope>NUCLEOTIDE SEQUENCE [LARGE SCALE GENOMIC DNA]</scope>
    <source>
        <strain evidence="7">ATCC 50818</strain>
    </source>
</reference>
<evidence type="ECO:0000313" key="8">
    <source>
        <dbReference type="Proteomes" id="UP000007799"/>
    </source>
</evidence>
<protein>
    <recommendedName>
        <fullName evidence="6">Transglutaminase-like domain-containing protein</fullName>
    </recommendedName>
</protein>
<dbReference type="PANTHER" id="PTHR12143">
    <property type="entry name" value="PEPTIDE N-GLYCANASE PNGASE -RELATED"/>
    <property type="match status" value="1"/>
</dbReference>
<dbReference type="CDD" id="cd09212">
    <property type="entry name" value="PUB"/>
    <property type="match status" value="1"/>
</dbReference>
<dbReference type="RefSeq" id="XP_004995449.1">
    <property type="nucleotide sequence ID" value="XM_004995392.1"/>
</dbReference>
<evidence type="ECO:0000259" key="6">
    <source>
        <dbReference type="SMART" id="SM00460"/>
    </source>
</evidence>
<dbReference type="InterPro" id="IPR036339">
    <property type="entry name" value="PUB-like_dom_sf"/>
</dbReference>
<feature type="compositionally biased region" description="Acidic residues" evidence="5">
    <location>
        <begin position="552"/>
        <end position="563"/>
    </location>
</feature>
<dbReference type="InterPro" id="IPR002931">
    <property type="entry name" value="Transglutaminase-like"/>
</dbReference>